<evidence type="ECO:0000259" key="4">
    <source>
        <dbReference type="Pfam" id="PF13649"/>
    </source>
</evidence>
<dbReference type="InterPro" id="IPR029063">
    <property type="entry name" value="SAM-dependent_MTases_sf"/>
</dbReference>
<sequence>MSSKDVHSDPVFMGRRQAARDRIDALTGAKGGDADDRLAWFHTVYKEANGDPAAVPWADLAPKAALTEWLANAPGTGLTAIDIGCGLGDNAEALSAAGYRTTAFDVSSDAVSWAKKRFPGSAVAYHAADLFDLPATWTAAFDLAHECYTIQALDGDLREKAVGSIASLVAPGGRLLLINRSRGEGVYADGPPWPLQPSEWRQFEHLGLELEDETLYEIQRQDRIIPHVRAVFRKPA</sequence>
<gene>
    <name evidence="5" type="ORF">SAMN06265374_1851</name>
</gene>
<proteinExistence type="predicted"/>
<dbReference type="RefSeq" id="WP_283404453.1">
    <property type="nucleotide sequence ID" value="NZ_BAAAEA010000003.1"/>
</dbReference>
<organism evidence="5 6">
    <name type="scientific">Roseibium denhamense</name>
    <dbReference type="NCBI Taxonomy" id="76305"/>
    <lineage>
        <taxon>Bacteria</taxon>
        <taxon>Pseudomonadati</taxon>
        <taxon>Pseudomonadota</taxon>
        <taxon>Alphaproteobacteria</taxon>
        <taxon>Hyphomicrobiales</taxon>
        <taxon>Stappiaceae</taxon>
        <taxon>Roseibium</taxon>
    </lineage>
</organism>
<feature type="domain" description="Methyltransferase" evidence="4">
    <location>
        <begin position="81"/>
        <end position="173"/>
    </location>
</feature>
<dbReference type="GO" id="GO:0032259">
    <property type="term" value="P:methylation"/>
    <property type="evidence" value="ECO:0007669"/>
    <property type="project" value="UniProtKB-KW"/>
</dbReference>
<dbReference type="Proteomes" id="UP001157914">
    <property type="component" value="Unassembled WGS sequence"/>
</dbReference>
<keyword evidence="2" id="KW-0808">Transferase</keyword>
<dbReference type="GO" id="GO:0008168">
    <property type="term" value="F:methyltransferase activity"/>
    <property type="evidence" value="ECO:0007669"/>
    <property type="project" value="UniProtKB-KW"/>
</dbReference>
<dbReference type="PANTHER" id="PTHR43464">
    <property type="entry name" value="METHYLTRANSFERASE"/>
    <property type="match status" value="1"/>
</dbReference>
<dbReference type="EMBL" id="FXTT01000002">
    <property type="protein sequence ID" value="SMP17781.1"/>
    <property type="molecule type" value="Genomic_DNA"/>
</dbReference>
<evidence type="ECO:0000313" key="5">
    <source>
        <dbReference type="EMBL" id="SMP17781.1"/>
    </source>
</evidence>
<dbReference type="SUPFAM" id="SSF53335">
    <property type="entry name" value="S-adenosyl-L-methionine-dependent methyltransferases"/>
    <property type="match status" value="1"/>
</dbReference>
<evidence type="ECO:0000256" key="2">
    <source>
        <dbReference type="ARBA" id="ARBA00022679"/>
    </source>
</evidence>
<evidence type="ECO:0000256" key="1">
    <source>
        <dbReference type="ARBA" id="ARBA00022603"/>
    </source>
</evidence>
<keyword evidence="3" id="KW-0949">S-adenosyl-L-methionine</keyword>
<protein>
    <submittedName>
        <fullName evidence="5">Methyltransferase domain-containing protein</fullName>
    </submittedName>
</protein>
<dbReference type="Gene3D" id="3.40.50.150">
    <property type="entry name" value="Vaccinia Virus protein VP39"/>
    <property type="match status" value="1"/>
</dbReference>
<accession>A0ABY1NTY1</accession>
<reference evidence="5 6" key="1">
    <citation type="submission" date="2017-05" db="EMBL/GenBank/DDBJ databases">
        <authorList>
            <person name="Varghese N."/>
            <person name="Submissions S."/>
        </authorList>
    </citation>
    <scope>NUCLEOTIDE SEQUENCE [LARGE SCALE GENOMIC DNA]</scope>
    <source>
        <strain evidence="5 6">DSM 15949</strain>
    </source>
</reference>
<keyword evidence="6" id="KW-1185">Reference proteome</keyword>
<dbReference type="PANTHER" id="PTHR43464:SF19">
    <property type="entry name" value="UBIQUINONE BIOSYNTHESIS O-METHYLTRANSFERASE, MITOCHONDRIAL"/>
    <property type="match status" value="1"/>
</dbReference>
<dbReference type="Pfam" id="PF13649">
    <property type="entry name" value="Methyltransf_25"/>
    <property type="match status" value="1"/>
</dbReference>
<evidence type="ECO:0000313" key="6">
    <source>
        <dbReference type="Proteomes" id="UP001157914"/>
    </source>
</evidence>
<evidence type="ECO:0000256" key="3">
    <source>
        <dbReference type="ARBA" id="ARBA00022691"/>
    </source>
</evidence>
<name>A0ABY1NTY1_9HYPH</name>
<dbReference type="InterPro" id="IPR041698">
    <property type="entry name" value="Methyltransf_25"/>
</dbReference>
<dbReference type="CDD" id="cd02440">
    <property type="entry name" value="AdoMet_MTases"/>
    <property type="match status" value="1"/>
</dbReference>
<comment type="caution">
    <text evidence="5">The sequence shown here is derived from an EMBL/GenBank/DDBJ whole genome shotgun (WGS) entry which is preliminary data.</text>
</comment>
<keyword evidence="1 5" id="KW-0489">Methyltransferase</keyword>